<accession>A0A382YSF5</accession>
<gene>
    <name evidence="2" type="ORF">METZ01_LOCUS439008</name>
</gene>
<name>A0A382YSF5_9ZZZZ</name>
<dbReference type="Pfam" id="PF06378">
    <property type="entry name" value="SSAP_Sak"/>
    <property type="match status" value="1"/>
</dbReference>
<evidence type="ECO:0000313" key="2">
    <source>
        <dbReference type="EMBL" id="SVD86154.1"/>
    </source>
</evidence>
<dbReference type="AlphaFoldDB" id="A0A382YSF5"/>
<proteinExistence type="predicted"/>
<evidence type="ECO:0000259" key="1">
    <source>
        <dbReference type="Pfam" id="PF06378"/>
    </source>
</evidence>
<sequence>MEKKNGLDYVSWTHAWSAVKQAFPTASFMKHTFVDNQHNVLPFMRDYKGNTFVKVSVKIETINIEEIYPVMDNRMQAINAEKTSKFNKDKVGRIPDATEINNAFQRALTKCLAYHGLGINVYAGEDLPMGDMIE</sequence>
<protein>
    <recommendedName>
        <fullName evidence="1">SSAP RNA binding domain-containing protein</fullName>
    </recommendedName>
</protein>
<dbReference type="InterPro" id="IPR009425">
    <property type="entry name" value="DSRM_SSAP"/>
</dbReference>
<dbReference type="EMBL" id="UINC01178155">
    <property type="protein sequence ID" value="SVD86154.1"/>
    <property type="molecule type" value="Genomic_DNA"/>
</dbReference>
<organism evidence="2">
    <name type="scientific">marine metagenome</name>
    <dbReference type="NCBI Taxonomy" id="408172"/>
    <lineage>
        <taxon>unclassified sequences</taxon>
        <taxon>metagenomes</taxon>
        <taxon>ecological metagenomes</taxon>
    </lineage>
</organism>
<feature type="non-terminal residue" evidence="2">
    <location>
        <position position="134"/>
    </location>
</feature>
<feature type="domain" description="SSAP RNA binding" evidence="1">
    <location>
        <begin position="4"/>
        <end position="129"/>
    </location>
</feature>
<reference evidence="2" key="1">
    <citation type="submission" date="2018-05" db="EMBL/GenBank/DDBJ databases">
        <authorList>
            <person name="Lanie J.A."/>
            <person name="Ng W.-L."/>
            <person name="Kazmierczak K.M."/>
            <person name="Andrzejewski T.M."/>
            <person name="Davidsen T.M."/>
            <person name="Wayne K.J."/>
            <person name="Tettelin H."/>
            <person name="Glass J.I."/>
            <person name="Rusch D."/>
            <person name="Podicherti R."/>
            <person name="Tsui H.-C.T."/>
            <person name="Winkler M.E."/>
        </authorList>
    </citation>
    <scope>NUCLEOTIDE SEQUENCE</scope>
</reference>